<evidence type="ECO:0000259" key="14">
    <source>
        <dbReference type="PROSITE" id="PS50054"/>
    </source>
</evidence>
<evidence type="ECO:0000256" key="10">
    <source>
        <dbReference type="ARBA" id="ARBA00023136"/>
    </source>
</evidence>
<reference evidence="16" key="1">
    <citation type="submission" date="2022-03" db="EMBL/GenBank/DDBJ databases">
        <authorList>
            <person name="Alioto T."/>
            <person name="Alioto T."/>
            <person name="Gomez Garrido J."/>
        </authorList>
    </citation>
    <scope>NUCLEOTIDE SEQUENCE</scope>
</reference>
<dbReference type="InterPro" id="IPR016130">
    <property type="entry name" value="Tyr_Pase_AS"/>
</dbReference>
<comment type="similarity">
    <text evidence="4">Belongs to the protein-tyrosine phosphatase family. Non-receptor class dual specificity subfamily.</text>
</comment>
<accession>A0AAD1SAF6</accession>
<dbReference type="AlphaFoldDB" id="A0AAD1SAF6"/>
<dbReference type="Gene3D" id="3.90.190.10">
    <property type="entry name" value="Protein tyrosine phosphatase superfamily"/>
    <property type="match status" value="1"/>
</dbReference>
<dbReference type="PROSITE" id="PS50056">
    <property type="entry name" value="TYR_PHOSPHATASE_2"/>
    <property type="match status" value="1"/>
</dbReference>
<dbReference type="InterPro" id="IPR020420">
    <property type="entry name" value="Atypical_DUSP_subfamB"/>
</dbReference>
<dbReference type="GO" id="GO:0005634">
    <property type="term" value="C:nucleus"/>
    <property type="evidence" value="ECO:0007669"/>
    <property type="project" value="UniProtKB-SubCell"/>
</dbReference>
<dbReference type="GO" id="GO:0004722">
    <property type="term" value="F:protein serine/threonine phosphatase activity"/>
    <property type="evidence" value="ECO:0007669"/>
    <property type="project" value="UniProtKB-EC"/>
</dbReference>
<evidence type="ECO:0000256" key="13">
    <source>
        <dbReference type="ARBA" id="ARBA00048336"/>
    </source>
</evidence>
<comment type="catalytic activity">
    <reaction evidence="12">
        <text>O-phospho-L-seryl-[protein] + H2O = L-seryl-[protein] + phosphate</text>
        <dbReference type="Rhea" id="RHEA:20629"/>
        <dbReference type="Rhea" id="RHEA-COMP:9863"/>
        <dbReference type="Rhea" id="RHEA-COMP:11604"/>
        <dbReference type="ChEBI" id="CHEBI:15377"/>
        <dbReference type="ChEBI" id="CHEBI:29999"/>
        <dbReference type="ChEBI" id="CHEBI:43474"/>
        <dbReference type="ChEBI" id="CHEBI:83421"/>
        <dbReference type="EC" id="3.1.3.16"/>
    </reaction>
</comment>
<dbReference type="InterPro" id="IPR020422">
    <property type="entry name" value="TYR_PHOSPHATASE_DUAL_dom"/>
</dbReference>
<keyword evidence="17" id="KW-1185">Reference proteome</keyword>
<keyword evidence="10" id="KW-0472">Membrane</keyword>
<keyword evidence="6" id="KW-0999">Mitochondrion inner membrane</keyword>
<sequence length="189" mass="21288">MIRTMDNAPPSKSKTSSLSGPIQVTDGLYLSNASVASNYICLTAHRITCVISVYLENTDHHYPNFQYLHFPMGDTPDSFLFEHFETISDKICIVESNGGRTLLHCAAGISRSPSLCLAYLMKNNGLSLLAAHTLLKKRRPIIRPNNGFWEQLIRFEMELFGKNTVQMVNSPMGLIPDIYEEETKNMIPF</sequence>
<evidence type="ECO:0000256" key="3">
    <source>
        <dbReference type="ARBA" id="ARBA00004637"/>
    </source>
</evidence>
<evidence type="ECO:0000256" key="9">
    <source>
        <dbReference type="ARBA" id="ARBA00023128"/>
    </source>
</evidence>
<dbReference type="PANTHER" id="PTHR46495">
    <property type="entry name" value="DUAL SPECIFICITY PROTEIN PHOSPHATASE 21"/>
    <property type="match status" value="1"/>
</dbReference>
<dbReference type="Pfam" id="PF00782">
    <property type="entry name" value="DSPc"/>
    <property type="match status" value="1"/>
</dbReference>
<dbReference type="GO" id="GO:0005743">
    <property type="term" value="C:mitochondrial inner membrane"/>
    <property type="evidence" value="ECO:0007669"/>
    <property type="project" value="UniProtKB-SubCell"/>
</dbReference>
<evidence type="ECO:0000256" key="6">
    <source>
        <dbReference type="ARBA" id="ARBA00022792"/>
    </source>
</evidence>
<evidence type="ECO:0000313" key="17">
    <source>
        <dbReference type="Proteomes" id="UP001295444"/>
    </source>
</evidence>
<evidence type="ECO:0000256" key="8">
    <source>
        <dbReference type="ARBA" id="ARBA00022912"/>
    </source>
</evidence>
<proteinExistence type="inferred from homology"/>
<evidence type="ECO:0000256" key="5">
    <source>
        <dbReference type="ARBA" id="ARBA00022490"/>
    </source>
</evidence>
<dbReference type="InterPro" id="IPR029021">
    <property type="entry name" value="Prot-tyrosine_phosphatase-like"/>
</dbReference>
<dbReference type="GO" id="GO:0004725">
    <property type="term" value="F:protein tyrosine phosphatase activity"/>
    <property type="evidence" value="ECO:0007669"/>
    <property type="project" value="TreeGrafter"/>
</dbReference>
<dbReference type="PRINTS" id="PR01910">
    <property type="entry name" value="ADSPHPHTASEB"/>
</dbReference>
<dbReference type="PRINTS" id="PR01908">
    <property type="entry name" value="ADSPHPHTASE"/>
</dbReference>
<evidence type="ECO:0000256" key="4">
    <source>
        <dbReference type="ARBA" id="ARBA00008601"/>
    </source>
</evidence>
<dbReference type="SUPFAM" id="SSF52799">
    <property type="entry name" value="(Phosphotyrosine protein) phosphatases II"/>
    <property type="match status" value="1"/>
</dbReference>
<evidence type="ECO:0000256" key="11">
    <source>
        <dbReference type="ARBA" id="ARBA00023242"/>
    </source>
</evidence>
<gene>
    <name evidence="16" type="ORF">PECUL_23A061698</name>
</gene>
<name>A0AAD1SAF6_PELCU</name>
<feature type="domain" description="Tyrosine-protein phosphatase" evidence="14">
    <location>
        <begin position="20"/>
        <end position="161"/>
    </location>
</feature>
<dbReference type="SMART" id="SM00195">
    <property type="entry name" value="DSPc"/>
    <property type="match status" value="1"/>
</dbReference>
<evidence type="ECO:0000313" key="16">
    <source>
        <dbReference type="EMBL" id="CAH2296010.1"/>
    </source>
</evidence>
<dbReference type="InterPro" id="IPR000340">
    <property type="entry name" value="Dual-sp_phosphatase_cat-dom"/>
</dbReference>
<keyword evidence="7" id="KW-0378">Hydrolase</keyword>
<dbReference type="PROSITE" id="PS00383">
    <property type="entry name" value="TYR_PHOSPHATASE_1"/>
    <property type="match status" value="1"/>
</dbReference>
<dbReference type="InterPro" id="IPR000387">
    <property type="entry name" value="Tyr_Pase_dom"/>
</dbReference>
<dbReference type="EMBL" id="OW240916">
    <property type="protein sequence ID" value="CAH2296010.1"/>
    <property type="molecule type" value="Genomic_DNA"/>
</dbReference>
<dbReference type="Proteomes" id="UP001295444">
    <property type="component" value="Chromosome 05"/>
</dbReference>
<dbReference type="PANTHER" id="PTHR46495:SF1">
    <property type="entry name" value="DUAL SPECIFICITY PHOSPHATASE 21"/>
    <property type="match status" value="1"/>
</dbReference>
<evidence type="ECO:0000256" key="2">
    <source>
        <dbReference type="ARBA" id="ARBA00004496"/>
    </source>
</evidence>
<feature type="domain" description="Tyrosine specific protein phosphatases" evidence="15">
    <location>
        <begin position="78"/>
        <end position="140"/>
    </location>
</feature>
<comment type="subcellular location">
    <subcellularLocation>
        <location evidence="2">Cytoplasm</location>
    </subcellularLocation>
    <subcellularLocation>
        <location evidence="3">Mitochondrion inner membrane</location>
        <topology evidence="3">Peripheral membrane protein</topology>
    </subcellularLocation>
    <subcellularLocation>
        <location evidence="1">Nucleus</location>
    </subcellularLocation>
</comment>
<organism evidence="16 17">
    <name type="scientific">Pelobates cultripes</name>
    <name type="common">Western spadefoot toad</name>
    <dbReference type="NCBI Taxonomy" id="61616"/>
    <lineage>
        <taxon>Eukaryota</taxon>
        <taxon>Metazoa</taxon>
        <taxon>Chordata</taxon>
        <taxon>Craniata</taxon>
        <taxon>Vertebrata</taxon>
        <taxon>Euteleostomi</taxon>
        <taxon>Amphibia</taxon>
        <taxon>Batrachia</taxon>
        <taxon>Anura</taxon>
        <taxon>Pelobatoidea</taxon>
        <taxon>Pelobatidae</taxon>
        <taxon>Pelobates</taxon>
    </lineage>
</organism>
<evidence type="ECO:0000259" key="15">
    <source>
        <dbReference type="PROSITE" id="PS50056"/>
    </source>
</evidence>
<keyword evidence="5" id="KW-0963">Cytoplasm</keyword>
<keyword evidence="11" id="KW-0539">Nucleus</keyword>
<keyword evidence="9" id="KW-0496">Mitochondrion</keyword>
<dbReference type="PROSITE" id="PS50054">
    <property type="entry name" value="TYR_PHOSPHATASE_DUAL"/>
    <property type="match status" value="1"/>
</dbReference>
<evidence type="ECO:0000256" key="1">
    <source>
        <dbReference type="ARBA" id="ARBA00004123"/>
    </source>
</evidence>
<comment type="catalytic activity">
    <reaction evidence="13">
        <text>O-phospho-L-threonyl-[protein] + H2O = L-threonyl-[protein] + phosphate</text>
        <dbReference type="Rhea" id="RHEA:47004"/>
        <dbReference type="Rhea" id="RHEA-COMP:11060"/>
        <dbReference type="Rhea" id="RHEA-COMP:11605"/>
        <dbReference type="ChEBI" id="CHEBI:15377"/>
        <dbReference type="ChEBI" id="CHEBI:30013"/>
        <dbReference type="ChEBI" id="CHEBI:43474"/>
        <dbReference type="ChEBI" id="CHEBI:61977"/>
        <dbReference type="EC" id="3.1.3.16"/>
    </reaction>
</comment>
<protein>
    <submittedName>
        <fullName evidence="16">Dual specificity phosphatase 18</fullName>
    </submittedName>
</protein>
<keyword evidence="8" id="KW-0904">Protein phosphatase</keyword>
<dbReference type="GO" id="GO:0017017">
    <property type="term" value="F:MAP kinase tyrosine/serine/threonine phosphatase activity"/>
    <property type="evidence" value="ECO:0007669"/>
    <property type="project" value="InterPro"/>
</dbReference>
<evidence type="ECO:0000256" key="12">
    <source>
        <dbReference type="ARBA" id="ARBA00047761"/>
    </source>
</evidence>
<evidence type="ECO:0000256" key="7">
    <source>
        <dbReference type="ARBA" id="ARBA00022801"/>
    </source>
</evidence>